<evidence type="ECO:0000313" key="1">
    <source>
        <dbReference type="EMBL" id="TDQ49538.1"/>
    </source>
</evidence>
<comment type="caution">
    <text evidence="1">The sequence shown here is derived from an EMBL/GenBank/DDBJ whole genome shotgun (WGS) entry which is preliminary data.</text>
</comment>
<evidence type="ECO:0000313" key="2">
    <source>
        <dbReference type="Proteomes" id="UP000295375"/>
    </source>
</evidence>
<proteinExistence type="predicted"/>
<protein>
    <submittedName>
        <fullName evidence="1">Extracellular solute-binding protein (Family 3)</fullName>
    </submittedName>
</protein>
<dbReference type="Proteomes" id="UP000295375">
    <property type="component" value="Unassembled WGS sequence"/>
</dbReference>
<organism evidence="1 2">
    <name type="scientific">Permianibacter aggregans</name>
    <dbReference type="NCBI Taxonomy" id="1510150"/>
    <lineage>
        <taxon>Bacteria</taxon>
        <taxon>Pseudomonadati</taxon>
        <taxon>Pseudomonadota</taxon>
        <taxon>Gammaproteobacteria</taxon>
        <taxon>Pseudomonadales</taxon>
        <taxon>Pseudomonadaceae</taxon>
        <taxon>Permianibacter</taxon>
    </lineage>
</organism>
<reference evidence="1 2" key="1">
    <citation type="submission" date="2019-03" db="EMBL/GenBank/DDBJ databases">
        <title>Genomic Encyclopedia of Type Strains, Phase IV (KMG-IV): sequencing the most valuable type-strain genomes for metagenomic binning, comparative biology and taxonomic classification.</title>
        <authorList>
            <person name="Goeker M."/>
        </authorList>
    </citation>
    <scope>NUCLEOTIDE SEQUENCE [LARGE SCALE GENOMIC DNA]</scope>
    <source>
        <strain evidence="1 2">DSM 103792</strain>
    </source>
</reference>
<dbReference type="Gene3D" id="3.40.190.10">
    <property type="entry name" value="Periplasmic binding protein-like II"/>
    <property type="match status" value="2"/>
</dbReference>
<accession>A0A4R6UQK5</accession>
<dbReference type="SUPFAM" id="SSF53850">
    <property type="entry name" value="Periplasmic binding protein-like II"/>
    <property type="match status" value="1"/>
</dbReference>
<sequence>MVIVARTAGCTIERLPELTRHSRRLMLLEQGEVDVLSLASLRPKRVRYAHFSDPYRMERIGLFARADSTLASLTLFDLPNVDGDVLAPEGWFGDEWVKVSRTIKRKHRLTRYSDFQHGLQLLHATPPRGVVMMGDVDLILLASEQHRRPPPRLLGTPFKVEPVHFMFSRKSVAPETVARFNAALKAHPDFFKALSERRPAIN</sequence>
<dbReference type="AlphaFoldDB" id="A0A4R6UQK5"/>
<gene>
    <name evidence="1" type="ORF">EV696_104244</name>
</gene>
<dbReference type="EMBL" id="SNYM01000004">
    <property type="protein sequence ID" value="TDQ49538.1"/>
    <property type="molecule type" value="Genomic_DNA"/>
</dbReference>
<keyword evidence="2" id="KW-1185">Reference proteome</keyword>
<name>A0A4R6UQK5_9GAMM</name>